<keyword evidence="3" id="KW-1185">Reference proteome</keyword>
<comment type="caution">
    <text evidence="2">The sequence shown here is derived from an EMBL/GenBank/DDBJ whole genome shotgun (WGS) entry which is preliminary data.</text>
</comment>
<name>A0A5N3VF20_MUNMU</name>
<protein>
    <submittedName>
        <fullName evidence="2">Uncharacterized protein</fullName>
    </submittedName>
</protein>
<gene>
    <name evidence="2" type="ORF">FD754_012551</name>
</gene>
<evidence type="ECO:0000313" key="2">
    <source>
        <dbReference type="EMBL" id="KAB0347694.1"/>
    </source>
</evidence>
<feature type="region of interest" description="Disordered" evidence="1">
    <location>
        <begin position="17"/>
        <end position="84"/>
    </location>
</feature>
<dbReference type="Proteomes" id="UP000326458">
    <property type="component" value="Unassembled WGS sequence"/>
</dbReference>
<proteinExistence type="predicted"/>
<feature type="compositionally biased region" description="Basic and acidic residues" evidence="1">
    <location>
        <begin position="22"/>
        <end position="35"/>
    </location>
</feature>
<dbReference type="AlphaFoldDB" id="A0A5N3VF20"/>
<sequence>MNTRVGCHFLPQGIFLTQGANPKKDTPHLGSRETQADLSQDLEGSGGQEGGMALNGEVLESGGEEAEDAQDNEGDSDPDDLDEDVQCPKEEETVQLPGTPGCKSCHYLMVQTPNILRKAQLLNHVRLFVTMWSIAHRAPLSMEFCRQEHWSGLLFPSPKGAYHAKIMAKICTGLTIKLFLKRHLPPARLLCPWDSPGKNTGSRWPCPPLGDLSDPGIKPRFLTSPASAGGFFTTSTTWEAYPSGKMRSAPRRQLLT</sequence>
<evidence type="ECO:0000313" key="3">
    <source>
        <dbReference type="Proteomes" id="UP000326458"/>
    </source>
</evidence>
<feature type="compositionally biased region" description="Acidic residues" evidence="1">
    <location>
        <begin position="62"/>
        <end position="84"/>
    </location>
</feature>
<dbReference type="EMBL" id="VCEA01000002">
    <property type="protein sequence ID" value="KAB0347694.1"/>
    <property type="molecule type" value="Genomic_DNA"/>
</dbReference>
<reference evidence="2 3" key="1">
    <citation type="submission" date="2019-06" db="EMBL/GenBank/DDBJ databases">
        <title>Discovery of a novel chromosome fission-fusion reversal in muntjac.</title>
        <authorList>
            <person name="Mudd A.B."/>
            <person name="Bredeson J.V."/>
            <person name="Baum R."/>
            <person name="Hockemeyer D."/>
            <person name="Rokhsar D.S."/>
        </authorList>
    </citation>
    <scope>NUCLEOTIDE SEQUENCE [LARGE SCALE GENOMIC DNA]</scope>
    <source>
        <strain evidence="2">UTSW_UCB_Mm</strain>
        <tissue evidence="2">Fibroblast cell line</tissue>
    </source>
</reference>
<organism evidence="2 3">
    <name type="scientific">Muntiacus muntjak</name>
    <name type="common">Barking deer</name>
    <name type="synonym">Indian muntjac</name>
    <dbReference type="NCBI Taxonomy" id="9888"/>
    <lineage>
        <taxon>Eukaryota</taxon>
        <taxon>Metazoa</taxon>
        <taxon>Chordata</taxon>
        <taxon>Craniata</taxon>
        <taxon>Vertebrata</taxon>
        <taxon>Euteleostomi</taxon>
        <taxon>Mammalia</taxon>
        <taxon>Eutheria</taxon>
        <taxon>Laurasiatheria</taxon>
        <taxon>Artiodactyla</taxon>
        <taxon>Ruminantia</taxon>
        <taxon>Pecora</taxon>
        <taxon>Cervidae</taxon>
        <taxon>Muntiacinae</taxon>
        <taxon>Muntiacus</taxon>
    </lineage>
</organism>
<evidence type="ECO:0000256" key="1">
    <source>
        <dbReference type="SAM" id="MobiDB-lite"/>
    </source>
</evidence>
<accession>A0A5N3VF20</accession>